<evidence type="ECO:0000256" key="4">
    <source>
        <dbReference type="ARBA" id="ARBA00022692"/>
    </source>
</evidence>
<dbReference type="PANTHER" id="PTHR26451:SF848">
    <property type="entry name" value="ODORANT RECEPTOR-RELATED"/>
    <property type="match status" value="1"/>
</dbReference>
<evidence type="ECO:0000259" key="14">
    <source>
        <dbReference type="PROSITE" id="PS50262"/>
    </source>
</evidence>
<dbReference type="GO" id="GO:0004984">
    <property type="term" value="F:olfactory receptor activity"/>
    <property type="evidence" value="ECO:0007669"/>
    <property type="project" value="InterPro"/>
</dbReference>
<evidence type="ECO:0000256" key="5">
    <source>
        <dbReference type="ARBA" id="ARBA00022725"/>
    </source>
</evidence>
<dbReference type="PANTHER" id="PTHR26451">
    <property type="entry name" value="G_PROTEIN_RECEP_F1_2 DOMAIN-CONTAINING PROTEIN"/>
    <property type="match status" value="1"/>
</dbReference>
<accession>A0A3B4ARN8</accession>
<dbReference type="InterPro" id="IPR017452">
    <property type="entry name" value="GPCR_Rhodpsn_7TM"/>
</dbReference>
<keyword evidence="8 13" id="KW-0472">Membrane</keyword>
<keyword evidence="7" id="KW-0297">G-protein coupled receptor</keyword>
<evidence type="ECO:0000256" key="10">
    <source>
        <dbReference type="ARBA" id="ARBA00023170"/>
    </source>
</evidence>
<dbReference type="SUPFAM" id="SSF81321">
    <property type="entry name" value="Family A G protein-coupled receptor-like"/>
    <property type="match status" value="1"/>
</dbReference>
<feature type="transmembrane region" description="Helical" evidence="13">
    <location>
        <begin position="92"/>
        <end position="120"/>
    </location>
</feature>
<evidence type="ECO:0000256" key="11">
    <source>
        <dbReference type="ARBA" id="ARBA00023180"/>
    </source>
</evidence>
<evidence type="ECO:0000256" key="13">
    <source>
        <dbReference type="SAM" id="Phobius"/>
    </source>
</evidence>
<feature type="domain" description="G-protein coupled receptors family 1 profile" evidence="14">
    <location>
        <begin position="39"/>
        <end position="289"/>
    </location>
</feature>
<evidence type="ECO:0000256" key="3">
    <source>
        <dbReference type="ARBA" id="ARBA00022606"/>
    </source>
</evidence>
<evidence type="ECO:0000256" key="9">
    <source>
        <dbReference type="ARBA" id="ARBA00023157"/>
    </source>
</evidence>
<dbReference type="PRINTS" id="PR00245">
    <property type="entry name" value="OLFACTORYR"/>
</dbReference>
<comment type="subcellular location">
    <subcellularLocation>
        <location evidence="1">Cell membrane</location>
        <topology evidence="1">Multi-pass membrane protein</topology>
    </subcellularLocation>
</comment>
<keyword evidence="6 13" id="KW-1133">Transmembrane helix</keyword>
<keyword evidence="10" id="KW-0675">Receptor</keyword>
<dbReference type="PROSITE" id="PS50262">
    <property type="entry name" value="G_PROTEIN_RECEP_F1_2"/>
    <property type="match status" value="1"/>
</dbReference>
<evidence type="ECO:0000256" key="8">
    <source>
        <dbReference type="ARBA" id="ARBA00023136"/>
    </source>
</evidence>
<keyword evidence="12" id="KW-0807">Transducer</keyword>
<dbReference type="GO" id="GO:0005549">
    <property type="term" value="F:odorant binding"/>
    <property type="evidence" value="ECO:0007669"/>
    <property type="project" value="TreeGrafter"/>
</dbReference>
<dbReference type="AlphaFoldDB" id="A0A3B4ARN8"/>
<dbReference type="Ensembl" id="ENSPMGT00000021147.1">
    <property type="protein sequence ID" value="ENSPMGP00000019842.1"/>
    <property type="gene ID" value="ENSPMGG00000016021.1"/>
</dbReference>
<evidence type="ECO:0000256" key="1">
    <source>
        <dbReference type="ARBA" id="ARBA00004651"/>
    </source>
</evidence>
<feature type="transmembrane region" description="Helical" evidence="13">
    <location>
        <begin position="25"/>
        <end position="48"/>
    </location>
</feature>
<evidence type="ECO:0000256" key="6">
    <source>
        <dbReference type="ARBA" id="ARBA00022989"/>
    </source>
</evidence>
<feature type="transmembrane region" description="Helical" evidence="13">
    <location>
        <begin position="239"/>
        <end position="260"/>
    </location>
</feature>
<reference evidence="15" key="1">
    <citation type="submission" date="2025-08" db="UniProtKB">
        <authorList>
            <consortium name="Ensembl"/>
        </authorList>
    </citation>
    <scope>IDENTIFICATION</scope>
</reference>
<keyword evidence="16" id="KW-1185">Reference proteome</keyword>
<dbReference type="GO" id="GO:0005886">
    <property type="term" value="C:plasma membrane"/>
    <property type="evidence" value="ECO:0007669"/>
    <property type="project" value="UniProtKB-SubCell"/>
</dbReference>
<keyword evidence="3" id="KW-0716">Sensory transduction</keyword>
<keyword evidence="9" id="KW-1015">Disulfide bond</keyword>
<proteinExistence type="predicted"/>
<dbReference type="Gene3D" id="1.20.1070.10">
    <property type="entry name" value="Rhodopsin 7-helix transmembrane proteins"/>
    <property type="match status" value="1"/>
</dbReference>
<name>A0A3B4ARN8_9GOBI</name>
<feature type="transmembrane region" description="Helical" evidence="13">
    <location>
        <begin position="141"/>
        <end position="164"/>
    </location>
</feature>
<sequence>MSNSSDSLDLLLEGLTVDPGSTLPVFLLLLFSYLFVLFSNLSMCILIIRNRSLHQPMYLLYLNLSTNDLLGNTTVMPRLLYDLLRPLALRHIHLFTCVIQAFLSHLFNTTGHTILMIMAFDRYMAICSPLRYSTLMTTRTLVRLIVWAWGVAFVFVAVLLGLTLRLSRCRSLVSGLYCSNASLFKLSCESTYINNVYGLFFTVVLFSGSMGSIVLTYTKITVVCLTSKSMSLNRKALQTCSTHLLSYLVFICSGMLIIAFHRFPNLVQERKFITVMYHLLPSGLNPLIYGLQSKDVVKMKNQMEIKNKKIRLF</sequence>
<dbReference type="STRING" id="409849.ENSPMGP00000019842"/>
<keyword evidence="2" id="KW-1003">Cell membrane</keyword>
<dbReference type="Proteomes" id="UP000261520">
    <property type="component" value="Unplaced"/>
</dbReference>
<evidence type="ECO:0000256" key="2">
    <source>
        <dbReference type="ARBA" id="ARBA00022475"/>
    </source>
</evidence>
<dbReference type="InterPro" id="IPR000725">
    <property type="entry name" value="Olfact_rcpt"/>
</dbReference>
<keyword evidence="5" id="KW-0552">Olfaction</keyword>
<dbReference type="Pfam" id="PF13853">
    <property type="entry name" value="7tm_4"/>
    <property type="match status" value="1"/>
</dbReference>
<protein>
    <recommendedName>
        <fullName evidence="14">G-protein coupled receptors family 1 profile domain-containing protein</fullName>
    </recommendedName>
</protein>
<reference evidence="15" key="2">
    <citation type="submission" date="2025-09" db="UniProtKB">
        <authorList>
            <consortium name="Ensembl"/>
        </authorList>
    </citation>
    <scope>IDENTIFICATION</scope>
</reference>
<evidence type="ECO:0000313" key="15">
    <source>
        <dbReference type="Ensembl" id="ENSPMGP00000019842.1"/>
    </source>
</evidence>
<dbReference type="InterPro" id="IPR052921">
    <property type="entry name" value="GPCR1_Superfamily_Member"/>
</dbReference>
<evidence type="ECO:0000256" key="12">
    <source>
        <dbReference type="ARBA" id="ARBA00023224"/>
    </source>
</evidence>
<feature type="transmembrane region" description="Helical" evidence="13">
    <location>
        <begin position="196"/>
        <end position="218"/>
    </location>
</feature>
<organism evidence="15 16">
    <name type="scientific">Periophthalmus magnuspinnatus</name>
    <dbReference type="NCBI Taxonomy" id="409849"/>
    <lineage>
        <taxon>Eukaryota</taxon>
        <taxon>Metazoa</taxon>
        <taxon>Chordata</taxon>
        <taxon>Craniata</taxon>
        <taxon>Vertebrata</taxon>
        <taxon>Euteleostomi</taxon>
        <taxon>Actinopterygii</taxon>
        <taxon>Neopterygii</taxon>
        <taxon>Teleostei</taxon>
        <taxon>Neoteleostei</taxon>
        <taxon>Acanthomorphata</taxon>
        <taxon>Gobiaria</taxon>
        <taxon>Gobiiformes</taxon>
        <taxon>Gobioidei</taxon>
        <taxon>Gobiidae</taxon>
        <taxon>Oxudercinae</taxon>
        <taxon>Periophthalmus</taxon>
    </lineage>
</organism>
<dbReference type="GO" id="GO:0004930">
    <property type="term" value="F:G protein-coupled receptor activity"/>
    <property type="evidence" value="ECO:0007669"/>
    <property type="project" value="UniProtKB-KW"/>
</dbReference>
<dbReference type="FunFam" id="1.20.1070.10:FF:000024">
    <property type="entry name" value="Olfactory receptor"/>
    <property type="match status" value="1"/>
</dbReference>
<evidence type="ECO:0000256" key="7">
    <source>
        <dbReference type="ARBA" id="ARBA00023040"/>
    </source>
</evidence>
<keyword evidence="11" id="KW-0325">Glycoprotein</keyword>
<evidence type="ECO:0000313" key="16">
    <source>
        <dbReference type="Proteomes" id="UP000261520"/>
    </source>
</evidence>
<keyword evidence="4 13" id="KW-0812">Transmembrane</keyword>